<proteinExistence type="predicted"/>
<feature type="region of interest" description="Disordered" evidence="1">
    <location>
        <begin position="36"/>
        <end position="107"/>
    </location>
</feature>
<protein>
    <recommendedName>
        <fullName evidence="4">DUF834 domain-containing protein</fullName>
    </recommendedName>
</protein>
<organism evidence="2 3">
    <name type="scientific">Oryza meyeriana var. granulata</name>
    <dbReference type="NCBI Taxonomy" id="110450"/>
    <lineage>
        <taxon>Eukaryota</taxon>
        <taxon>Viridiplantae</taxon>
        <taxon>Streptophyta</taxon>
        <taxon>Embryophyta</taxon>
        <taxon>Tracheophyta</taxon>
        <taxon>Spermatophyta</taxon>
        <taxon>Magnoliopsida</taxon>
        <taxon>Liliopsida</taxon>
        <taxon>Poales</taxon>
        <taxon>Poaceae</taxon>
        <taxon>BOP clade</taxon>
        <taxon>Oryzoideae</taxon>
        <taxon>Oryzeae</taxon>
        <taxon>Oryzinae</taxon>
        <taxon>Oryza</taxon>
        <taxon>Oryza meyeriana</taxon>
    </lineage>
</organism>
<evidence type="ECO:0000313" key="3">
    <source>
        <dbReference type="Proteomes" id="UP000479710"/>
    </source>
</evidence>
<dbReference type="EMBL" id="SPHZ02000006">
    <property type="protein sequence ID" value="KAF0913926.1"/>
    <property type="molecule type" value="Genomic_DNA"/>
</dbReference>
<reference evidence="2 3" key="1">
    <citation type="submission" date="2019-11" db="EMBL/GenBank/DDBJ databases">
        <title>Whole genome sequence of Oryza granulata.</title>
        <authorList>
            <person name="Li W."/>
        </authorList>
    </citation>
    <scope>NUCLEOTIDE SEQUENCE [LARGE SCALE GENOMIC DNA]</scope>
    <source>
        <strain evidence="3">cv. Menghai</strain>
        <tissue evidence="2">Leaf</tissue>
    </source>
</reference>
<evidence type="ECO:0008006" key="4">
    <source>
        <dbReference type="Google" id="ProtNLM"/>
    </source>
</evidence>
<keyword evidence="3" id="KW-1185">Reference proteome</keyword>
<feature type="compositionally biased region" description="Basic and acidic residues" evidence="1">
    <location>
        <begin position="36"/>
        <end position="47"/>
    </location>
</feature>
<evidence type="ECO:0000256" key="1">
    <source>
        <dbReference type="SAM" id="MobiDB-lite"/>
    </source>
</evidence>
<dbReference type="Proteomes" id="UP000479710">
    <property type="component" value="Unassembled WGS sequence"/>
</dbReference>
<accession>A0A6G1DNB0</accession>
<feature type="compositionally biased region" description="Basic residues" evidence="1">
    <location>
        <begin position="49"/>
        <end position="59"/>
    </location>
</feature>
<feature type="compositionally biased region" description="Basic and acidic residues" evidence="1">
    <location>
        <begin position="60"/>
        <end position="85"/>
    </location>
</feature>
<evidence type="ECO:0000313" key="2">
    <source>
        <dbReference type="EMBL" id="KAF0913926.1"/>
    </source>
</evidence>
<sequence length="125" mass="13815">MEIRLLCSTQCDTGARVLGSGGIQRRGDWATAEVAKADGGRRRESGHRVWGRRWHRRRTEGRTETPAEVGERDVGAHHGGGEGRRRLQPNDGAVSWQRHGRAMPGGVSTAHWATAWLEQWRTGAG</sequence>
<dbReference type="AlphaFoldDB" id="A0A6G1DNB0"/>
<gene>
    <name evidence="2" type="ORF">E2562_025341</name>
</gene>
<name>A0A6G1DNB0_9ORYZ</name>
<comment type="caution">
    <text evidence="2">The sequence shown here is derived from an EMBL/GenBank/DDBJ whole genome shotgun (WGS) entry which is preliminary data.</text>
</comment>